<feature type="non-terminal residue" evidence="2">
    <location>
        <position position="1"/>
    </location>
</feature>
<evidence type="ECO:0000313" key="3">
    <source>
        <dbReference type="Proteomes" id="UP000253664"/>
    </source>
</evidence>
<feature type="compositionally biased region" description="Basic and acidic residues" evidence="1">
    <location>
        <begin position="426"/>
        <end position="441"/>
    </location>
</feature>
<evidence type="ECO:0000313" key="2">
    <source>
        <dbReference type="EMBL" id="RCI15742.1"/>
    </source>
</evidence>
<dbReference type="Proteomes" id="UP000253664">
    <property type="component" value="Unassembled WGS sequence"/>
</dbReference>
<feature type="region of interest" description="Disordered" evidence="1">
    <location>
        <begin position="60"/>
        <end position="171"/>
    </location>
</feature>
<accession>A0A367LNB5</accession>
<feature type="region of interest" description="Disordered" evidence="1">
    <location>
        <begin position="426"/>
        <end position="485"/>
    </location>
</feature>
<dbReference type="AlphaFoldDB" id="A0A367LNB5"/>
<gene>
    <name evidence="2" type="ORF">L249_3230</name>
</gene>
<sequence length="485" mass="54174">RTSAALPANADVLFKDTTRHPSKKKRLASHGRSHPDFPPRKFWEELTKIHLTKNALRALERYGSPRQTPTDREPTSDLQSAESYLRSCSPTVSKQILGSASQGGPDLEDLRGYRFTEPEHKMSARESSLGRRRRELDLGRPTQGSQSPAQNSGSRKTTTTRNTGPKYDGNFEQHLIRHRVYPKLFMYPKGKAQLKPDNLDEIRQILAQRGASISSSQFSEDAFEEFRVTDVHSAKELQVMMMVIPIIEGGLGYDPACVAVKEPLRNLNPLTDGSIMPGIPNIYYGARPEHLRPGIYPELGGHIVPSTDDSLPVVPNFFLQVKDPDCAPSVARRQACYNGALGARGIHTLQSYRRPEHYDNKAYTLTSTYQAGILKMYTSHPIPPSTPGGRPGFATTHIQTWALTGDADSFRQGVTAYRNGREWARRQRDDAISQANERDENERDEEPLSGPLGLASEAPPGRRHICNKPVRSAVGERFRTRDSGR</sequence>
<name>A0A367LNB5_9HYPO</name>
<evidence type="ECO:0000256" key="1">
    <source>
        <dbReference type="SAM" id="MobiDB-lite"/>
    </source>
</evidence>
<feature type="compositionally biased region" description="Basic and acidic residues" evidence="1">
    <location>
        <begin position="108"/>
        <end position="124"/>
    </location>
</feature>
<reference evidence="2 3" key="1">
    <citation type="journal article" date="2015" name="BMC Genomics">
        <title>Insights from the genome of Ophiocordyceps polyrhachis-furcata to pathogenicity and host specificity in insect fungi.</title>
        <authorList>
            <person name="Wichadakul D."/>
            <person name="Kobmoo N."/>
            <person name="Ingsriswang S."/>
            <person name="Tangphatsornruang S."/>
            <person name="Chantasingh D."/>
            <person name="Luangsa-ard J.J."/>
            <person name="Eurwilaichitr L."/>
        </authorList>
    </citation>
    <scope>NUCLEOTIDE SEQUENCE [LARGE SCALE GENOMIC DNA]</scope>
    <source>
        <strain evidence="2 3">BCC 54312</strain>
    </source>
</reference>
<protein>
    <submittedName>
        <fullName evidence="2">Uncharacterized protein</fullName>
    </submittedName>
</protein>
<feature type="compositionally biased region" description="Polar residues" evidence="1">
    <location>
        <begin position="142"/>
        <end position="163"/>
    </location>
</feature>
<dbReference type="OrthoDB" id="5336565at2759"/>
<comment type="caution">
    <text evidence="2">The sequence shown here is derived from an EMBL/GenBank/DDBJ whole genome shotgun (WGS) entry which is preliminary data.</text>
</comment>
<feature type="compositionally biased region" description="Basic residues" evidence="1">
    <location>
        <begin position="20"/>
        <end position="32"/>
    </location>
</feature>
<organism evidence="2 3">
    <name type="scientific">Ophiocordyceps polyrhachis-furcata BCC 54312</name>
    <dbReference type="NCBI Taxonomy" id="1330021"/>
    <lineage>
        <taxon>Eukaryota</taxon>
        <taxon>Fungi</taxon>
        <taxon>Dikarya</taxon>
        <taxon>Ascomycota</taxon>
        <taxon>Pezizomycotina</taxon>
        <taxon>Sordariomycetes</taxon>
        <taxon>Hypocreomycetidae</taxon>
        <taxon>Hypocreales</taxon>
        <taxon>Ophiocordycipitaceae</taxon>
        <taxon>Ophiocordyceps</taxon>
    </lineage>
</organism>
<feature type="compositionally biased region" description="Basic and acidic residues" evidence="1">
    <location>
        <begin position="474"/>
        <end position="485"/>
    </location>
</feature>
<dbReference type="EMBL" id="LKCN02000001">
    <property type="protein sequence ID" value="RCI15742.1"/>
    <property type="molecule type" value="Genomic_DNA"/>
</dbReference>
<feature type="compositionally biased region" description="Polar residues" evidence="1">
    <location>
        <begin position="76"/>
        <end position="102"/>
    </location>
</feature>
<dbReference type="STRING" id="1330021.A0A367LNB5"/>
<keyword evidence="3" id="KW-1185">Reference proteome</keyword>
<feature type="region of interest" description="Disordered" evidence="1">
    <location>
        <begin position="1"/>
        <end position="40"/>
    </location>
</feature>
<proteinExistence type="predicted"/>